<dbReference type="PANTHER" id="PTHR44366:SF1">
    <property type="entry name" value="UDP-N-ACETYLGLUCOSAMINE--PEPTIDE N-ACETYLGLUCOSAMINYLTRANSFERASE 110 KDA SUBUNIT"/>
    <property type="match status" value="1"/>
</dbReference>
<dbReference type="SUPFAM" id="SSF48452">
    <property type="entry name" value="TPR-like"/>
    <property type="match status" value="1"/>
</dbReference>
<dbReference type="RefSeq" id="WP_158255114.1">
    <property type="nucleotide sequence ID" value="NZ_FYDG01000002.1"/>
</dbReference>
<proteinExistence type="predicted"/>
<sequence>MPHAAGGFPSRFNQGVARHVQGDLAGAARAYESLRRDFGPHPELARLMGVLAAQKGDRARALALLGEALALQPNHPIALDNRGVILKELRRYDAALADFDRALALDPFSPAILNNRAIALLAAERWEAALAAYDAVLARAPDHAGAWNDRGLALKHLGRIDEALASFERACAARPGFADALNNRGIVLKELKRYDEALVAYDLALKLSPDYADASHNRGNALVELDRQEEADACYQRALALKPNDPEIRFSAANWALRMGRFAEGWRLYESRFDRTCVTDRFSRRGLPNRFEEGAPLAGRRLFMFWEQGLGDVLQFCRFARYAADRGALVSAAAPRRLHRLLRTLGEDIVWLDEDEAPDAFDAHLPMMSAPGLFGAEPESWAALTPYLRAEPERVALWRDRLGAGGRKIGVAWRGHLANAAGRDRGYDPALLKILADRPDVRLISLHRREAGDAPPPPEARIETLPDFDQGPDAFLDTAAVMENLDLIVSCDTSIAHLAGALGRPTWLALKHVAEWRWRRERTDTPWYPSVRLFRQPARDDWAGVFQAMADAL</sequence>
<feature type="repeat" description="TPR" evidence="1">
    <location>
        <begin position="144"/>
        <end position="177"/>
    </location>
</feature>
<feature type="repeat" description="TPR" evidence="1">
    <location>
        <begin position="76"/>
        <end position="109"/>
    </location>
</feature>
<evidence type="ECO:0000256" key="1">
    <source>
        <dbReference type="PROSITE-ProRule" id="PRU00339"/>
    </source>
</evidence>
<organism evidence="2 3">
    <name type="scientific">Rhodoblastus acidophilus</name>
    <name type="common">Rhodopseudomonas acidophila</name>
    <dbReference type="NCBI Taxonomy" id="1074"/>
    <lineage>
        <taxon>Bacteria</taxon>
        <taxon>Pseudomonadati</taxon>
        <taxon>Pseudomonadota</taxon>
        <taxon>Alphaproteobacteria</taxon>
        <taxon>Hyphomicrobiales</taxon>
        <taxon>Rhodoblastaceae</taxon>
        <taxon>Rhodoblastus</taxon>
    </lineage>
</organism>
<dbReference type="OrthoDB" id="6193797at2"/>
<dbReference type="SUPFAM" id="SSF53756">
    <property type="entry name" value="UDP-Glycosyltransferase/glycogen phosphorylase"/>
    <property type="match status" value="1"/>
</dbReference>
<evidence type="ECO:0000313" key="3">
    <source>
        <dbReference type="Proteomes" id="UP000198418"/>
    </source>
</evidence>
<protein>
    <submittedName>
        <fullName evidence="2">Tfp pilus assembly protein PilF</fullName>
    </submittedName>
</protein>
<reference evidence="3" key="1">
    <citation type="submission" date="2017-06" db="EMBL/GenBank/DDBJ databases">
        <authorList>
            <person name="Varghese N."/>
            <person name="Submissions S."/>
        </authorList>
    </citation>
    <scope>NUCLEOTIDE SEQUENCE [LARGE SCALE GENOMIC DNA]</scope>
    <source>
        <strain evidence="3">DSM 137</strain>
    </source>
</reference>
<dbReference type="Gene3D" id="1.25.40.10">
    <property type="entry name" value="Tetratricopeptide repeat domain"/>
    <property type="match status" value="3"/>
</dbReference>
<dbReference type="PANTHER" id="PTHR44366">
    <property type="entry name" value="UDP-N-ACETYLGLUCOSAMINE--PEPTIDE N-ACETYLGLUCOSAMINYLTRANSFERASE 110 KDA SUBUNIT"/>
    <property type="match status" value="1"/>
</dbReference>
<feature type="repeat" description="TPR" evidence="1">
    <location>
        <begin position="212"/>
        <end position="245"/>
    </location>
</feature>
<gene>
    <name evidence="2" type="ORF">SAMN06265338_102314</name>
</gene>
<dbReference type="Pfam" id="PF13432">
    <property type="entry name" value="TPR_16"/>
    <property type="match status" value="1"/>
</dbReference>
<dbReference type="Pfam" id="PF13371">
    <property type="entry name" value="TPR_9"/>
    <property type="match status" value="1"/>
</dbReference>
<evidence type="ECO:0000313" key="2">
    <source>
        <dbReference type="EMBL" id="SNB65784.1"/>
    </source>
</evidence>
<dbReference type="SMART" id="SM00028">
    <property type="entry name" value="TPR"/>
    <property type="match status" value="6"/>
</dbReference>
<name>A0A212R184_RHOAC</name>
<accession>A0A212R184</accession>
<dbReference type="InterPro" id="IPR011990">
    <property type="entry name" value="TPR-like_helical_dom_sf"/>
</dbReference>
<feature type="repeat" description="TPR" evidence="1">
    <location>
        <begin position="42"/>
        <end position="75"/>
    </location>
</feature>
<dbReference type="Gene3D" id="3.40.50.2000">
    <property type="entry name" value="Glycogen Phosphorylase B"/>
    <property type="match status" value="1"/>
</dbReference>
<dbReference type="Proteomes" id="UP000198418">
    <property type="component" value="Unassembled WGS sequence"/>
</dbReference>
<keyword evidence="1" id="KW-0802">TPR repeat</keyword>
<dbReference type="Pfam" id="PF13414">
    <property type="entry name" value="TPR_11"/>
    <property type="match status" value="1"/>
</dbReference>
<dbReference type="InterPro" id="IPR037919">
    <property type="entry name" value="OGT"/>
</dbReference>
<keyword evidence="3" id="KW-1185">Reference proteome</keyword>
<dbReference type="PROSITE" id="PS50005">
    <property type="entry name" value="TPR"/>
    <property type="match status" value="5"/>
</dbReference>
<dbReference type="GO" id="GO:0006493">
    <property type="term" value="P:protein O-linked glycosylation"/>
    <property type="evidence" value="ECO:0007669"/>
    <property type="project" value="InterPro"/>
</dbReference>
<dbReference type="GO" id="GO:0097363">
    <property type="term" value="F:protein O-acetylglucosaminyltransferase activity"/>
    <property type="evidence" value="ECO:0007669"/>
    <property type="project" value="TreeGrafter"/>
</dbReference>
<dbReference type="InterPro" id="IPR019734">
    <property type="entry name" value="TPR_rpt"/>
</dbReference>
<dbReference type="EMBL" id="FYDG01000002">
    <property type="protein sequence ID" value="SNB65784.1"/>
    <property type="molecule type" value="Genomic_DNA"/>
</dbReference>
<feature type="repeat" description="TPR" evidence="1">
    <location>
        <begin position="178"/>
        <end position="211"/>
    </location>
</feature>
<dbReference type="PROSITE" id="PS50293">
    <property type="entry name" value="TPR_REGION"/>
    <property type="match status" value="1"/>
</dbReference>
<dbReference type="AlphaFoldDB" id="A0A212R184"/>